<dbReference type="Proteomes" id="UP000777784">
    <property type="component" value="Unassembled WGS sequence"/>
</dbReference>
<feature type="domain" description="C2H2-type" evidence="1">
    <location>
        <begin position="6"/>
        <end position="24"/>
    </location>
</feature>
<dbReference type="InterPro" id="IPR013087">
    <property type="entry name" value="Znf_C2H2_type"/>
</dbReference>
<dbReference type="SMART" id="SM00834">
    <property type="entry name" value="CxxC_CXXC_SSSS"/>
    <property type="match status" value="1"/>
</dbReference>
<organism evidence="2 3">
    <name type="scientific">Eiseniibacteriota bacterium</name>
    <dbReference type="NCBI Taxonomy" id="2212470"/>
    <lineage>
        <taxon>Bacteria</taxon>
        <taxon>Candidatus Eiseniibacteriota</taxon>
    </lineage>
</organism>
<reference evidence="2" key="1">
    <citation type="submission" date="2021-05" db="EMBL/GenBank/DDBJ databases">
        <title>Energy efficiency and biological interactions define the core microbiome of deep oligotrophic groundwater.</title>
        <authorList>
            <person name="Mehrshad M."/>
            <person name="Lopez-Fernandez M."/>
            <person name="Bell E."/>
            <person name="Bernier-Latmani R."/>
            <person name="Bertilsson S."/>
            <person name="Dopson M."/>
        </authorList>
    </citation>
    <scope>NUCLEOTIDE SEQUENCE</scope>
    <source>
        <strain evidence="2">Modern_marine.mb.64</strain>
    </source>
</reference>
<dbReference type="Pfam" id="PF09723">
    <property type="entry name" value="Zn_ribbon_8"/>
    <property type="match status" value="1"/>
</dbReference>
<dbReference type="Gene3D" id="2.20.28.30">
    <property type="entry name" value="RNA polymerase ii, chain L"/>
    <property type="match status" value="1"/>
</dbReference>
<comment type="caution">
    <text evidence="2">The sequence shown here is derived from an EMBL/GenBank/DDBJ whole genome shotgun (WGS) entry which is preliminary data.</text>
</comment>
<accession>A0A948S192</accession>
<evidence type="ECO:0000313" key="3">
    <source>
        <dbReference type="Proteomes" id="UP000777784"/>
    </source>
</evidence>
<dbReference type="EMBL" id="JAHJDP010000080">
    <property type="protein sequence ID" value="MBU2691984.1"/>
    <property type="molecule type" value="Genomic_DNA"/>
</dbReference>
<proteinExistence type="predicted"/>
<name>A0A948S192_UNCEI</name>
<dbReference type="PROSITE" id="PS50157">
    <property type="entry name" value="ZINC_FINGER_C2H2_2"/>
    <property type="match status" value="1"/>
</dbReference>
<dbReference type="NCBIfam" id="TIGR02605">
    <property type="entry name" value="CxxC_CxxC_SSSS"/>
    <property type="match status" value="1"/>
</dbReference>
<evidence type="ECO:0000313" key="2">
    <source>
        <dbReference type="EMBL" id="MBU2691984.1"/>
    </source>
</evidence>
<dbReference type="InterPro" id="IPR013429">
    <property type="entry name" value="Regulatory_FmdB_Zinc_ribbon"/>
</dbReference>
<gene>
    <name evidence="2" type="ORF">KJ970_13775</name>
</gene>
<dbReference type="AlphaFoldDB" id="A0A948S192"/>
<protein>
    <submittedName>
        <fullName evidence="2">Zinc ribbon domain-containing protein</fullName>
    </submittedName>
</protein>
<evidence type="ECO:0000259" key="1">
    <source>
        <dbReference type="PROSITE" id="PS50157"/>
    </source>
</evidence>
<sequence>MPEYIYKCEPCGKSFTVTMGILKHDTARIKCPKCKSVKVRQQITSFGVATKKKS</sequence>